<sequence length="143" mass="16324">MDKFGRSFSSSCAVNSNQKNIKILQAFSTNTLSLGENGQYDGKNHTICNLGEPVHPNDAVNKAYVDSKWEEFERTIQQLNYQIATVNENISVMIFDQIPTIHKKIDDADEHTMELMKKSSEYIQIIGIKLEDVMIKLKDKKII</sequence>
<comment type="caution">
    <text evidence="1">The sequence shown here is derived from an EMBL/GenBank/DDBJ whole genome shotgun (WGS) entry which is preliminary data.</text>
</comment>
<evidence type="ECO:0000313" key="2">
    <source>
        <dbReference type="Proteomes" id="UP001566132"/>
    </source>
</evidence>
<accession>A0ABD1EH23</accession>
<proteinExistence type="predicted"/>
<reference evidence="1 2" key="1">
    <citation type="submission" date="2024-05" db="EMBL/GenBank/DDBJ databases">
        <title>Genetic variation in Jamaican populations of the coffee berry borer (Hypothenemus hampei).</title>
        <authorList>
            <person name="Errbii M."/>
            <person name="Myrie A."/>
        </authorList>
    </citation>
    <scope>NUCLEOTIDE SEQUENCE [LARGE SCALE GENOMIC DNA]</scope>
    <source>
        <strain evidence="1">JA-Hopewell-2020-01-JO</strain>
        <tissue evidence="1">Whole body</tissue>
    </source>
</reference>
<evidence type="ECO:0000313" key="1">
    <source>
        <dbReference type="EMBL" id="KAL1493963.1"/>
    </source>
</evidence>
<dbReference type="Proteomes" id="UP001566132">
    <property type="component" value="Unassembled WGS sequence"/>
</dbReference>
<organism evidence="1 2">
    <name type="scientific">Hypothenemus hampei</name>
    <name type="common">Coffee berry borer</name>
    <dbReference type="NCBI Taxonomy" id="57062"/>
    <lineage>
        <taxon>Eukaryota</taxon>
        <taxon>Metazoa</taxon>
        <taxon>Ecdysozoa</taxon>
        <taxon>Arthropoda</taxon>
        <taxon>Hexapoda</taxon>
        <taxon>Insecta</taxon>
        <taxon>Pterygota</taxon>
        <taxon>Neoptera</taxon>
        <taxon>Endopterygota</taxon>
        <taxon>Coleoptera</taxon>
        <taxon>Polyphaga</taxon>
        <taxon>Cucujiformia</taxon>
        <taxon>Curculionidae</taxon>
        <taxon>Scolytinae</taxon>
        <taxon>Hypothenemus</taxon>
    </lineage>
</organism>
<dbReference type="EMBL" id="JBDJPC010000007">
    <property type="protein sequence ID" value="KAL1493963.1"/>
    <property type="molecule type" value="Genomic_DNA"/>
</dbReference>
<protein>
    <submittedName>
        <fullName evidence="1">Uncharacterized protein</fullName>
    </submittedName>
</protein>
<gene>
    <name evidence="1" type="ORF">ABEB36_009642</name>
</gene>
<name>A0ABD1EH23_HYPHA</name>
<keyword evidence="2" id="KW-1185">Reference proteome</keyword>
<dbReference type="AlphaFoldDB" id="A0ABD1EH23"/>